<dbReference type="FunFam" id="3.40.50.10050:FF:000001">
    <property type="entry name" value="Translation initiation factor IF-2"/>
    <property type="match status" value="1"/>
</dbReference>
<dbReference type="CDD" id="cd03702">
    <property type="entry name" value="IF2_mtIF2_II"/>
    <property type="match status" value="1"/>
</dbReference>
<evidence type="ECO:0000313" key="9">
    <source>
        <dbReference type="EMBL" id="KAL0491218.1"/>
    </source>
</evidence>
<dbReference type="PANTHER" id="PTHR43381">
    <property type="entry name" value="TRANSLATION INITIATION FACTOR IF-2-RELATED"/>
    <property type="match status" value="1"/>
</dbReference>
<dbReference type="InterPro" id="IPR023115">
    <property type="entry name" value="TIF_IF2_dom3"/>
</dbReference>
<dbReference type="Proteomes" id="UP001431209">
    <property type="component" value="Unassembled WGS sequence"/>
</dbReference>
<dbReference type="InterPro" id="IPR053905">
    <property type="entry name" value="EF-G-like_DII"/>
</dbReference>
<organism evidence="9 10">
    <name type="scientific">Acrasis kona</name>
    <dbReference type="NCBI Taxonomy" id="1008807"/>
    <lineage>
        <taxon>Eukaryota</taxon>
        <taxon>Discoba</taxon>
        <taxon>Heterolobosea</taxon>
        <taxon>Tetramitia</taxon>
        <taxon>Eutetramitia</taxon>
        <taxon>Acrasidae</taxon>
        <taxon>Acrasis</taxon>
    </lineage>
</organism>
<comment type="function">
    <text evidence="6">One of the essential components for the initiation of protein synthesis. Protects formylmethionyl-tRNA from spontaneous hydrolysis and promotes its binding to the 30S ribosomal subunits. Also involved in the hydrolysis of GTP during the formation of the 70S ribosomal complex.</text>
</comment>
<evidence type="ECO:0000259" key="8">
    <source>
        <dbReference type="PROSITE" id="PS51722"/>
    </source>
</evidence>
<evidence type="ECO:0000256" key="1">
    <source>
        <dbReference type="ARBA" id="ARBA00007733"/>
    </source>
</evidence>
<keyword evidence="10" id="KW-1185">Reference proteome</keyword>
<dbReference type="PRINTS" id="PR00315">
    <property type="entry name" value="ELONGATNFCT"/>
</dbReference>
<keyword evidence="5" id="KW-0342">GTP-binding</keyword>
<name>A0AAW2ZP55_9EUKA</name>
<evidence type="ECO:0000256" key="5">
    <source>
        <dbReference type="ARBA" id="ARBA00023134"/>
    </source>
</evidence>
<evidence type="ECO:0000313" key="10">
    <source>
        <dbReference type="Proteomes" id="UP001431209"/>
    </source>
</evidence>
<dbReference type="GO" id="GO:0005737">
    <property type="term" value="C:cytoplasm"/>
    <property type="evidence" value="ECO:0007669"/>
    <property type="project" value="TreeGrafter"/>
</dbReference>
<dbReference type="FunFam" id="2.40.30.10:FF:000054">
    <property type="entry name" value="Translation initiation factor IF-2"/>
    <property type="match status" value="1"/>
</dbReference>
<dbReference type="InterPro" id="IPR015760">
    <property type="entry name" value="TIF_IF2"/>
</dbReference>
<dbReference type="AlphaFoldDB" id="A0AAW2ZP55"/>
<dbReference type="InterPro" id="IPR000795">
    <property type="entry name" value="T_Tr_GTP-bd_dom"/>
</dbReference>
<dbReference type="GO" id="GO:0005525">
    <property type="term" value="F:GTP binding"/>
    <property type="evidence" value="ECO:0007669"/>
    <property type="project" value="UniProtKB-KW"/>
</dbReference>
<dbReference type="PROSITE" id="PS51722">
    <property type="entry name" value="G_TR_2"/>
    <property type="match status" value="1"/>
</dbReference>
<dbReference type="Gene3D" id="2.40.30.10">
    <property type="entry name" value="Translation factors"/>
    <property type="match status" value="2"/>
</dbReference>
<comment type="caution">
    <text evidence="9">The sequence shown here is derived from an EMBL/GenBank/DDBJ whole genome shotgun (WGS) entry which is preliminary data.</text>
</comment>
<evidence type="ECO:0000256" key="2">
    <source>
        <dbReference type="ARBA" id="ARBA00022540"/>
    </source>
</evidence>
<comment type="similarity">
    <text evidence="1">Belongs to the TRAFAC class translation factor GTPase superfamily. Classic translation factor GTPase family. IF-2 subfamily.</text>
</comment>
<keyword evidence="3" id="KW-0547">Nucleotide-binding</keyword>
<dbReference type="NCBIfam" id="TIGR00231">
    <property type="entry name" value="small_GTP"/>
    <property type="match status" value="1"/>
</dbReference>
<evidence type="ECO:0000256" key="3">
    <source>
        <dbReference type="ARBA" id="ARBA00022741"/>
    </source>
</evidence>
<sequence>MNRIAVATHRLCCGRQLLSTLSSARYYSLSKKEVWKMSKKEQRRKLIRDKTESKSAVVYPKVFDIKLKTPMSTRILAEMLCVPALDMLPLIPSGCGIDDVLSMRTIKSICRHVGVEVVQVPPTKISKKEVYVSTPFSERQLTRAQKEGEKTATPRDPVVTIMGHVDHGKTTLLDALRNTNIVDSEAGGITQNVTAFQVKLGNIVKNINPDMDQDDARSVTFIDTPGHEAFVGMRSAGARVTDVVVLVVAADDGIMPQTEEVISHLKKFGAHVIVAVNKIDKDNADVDLVLDQLVEYGLVPEQRGGNTQVVPVSALKKKNLDRLIEEISLYAEVNDLKVRRDTQMEATVIESKVDRGYGMVVTALIRRGTLLQGQIVVAGLSIGRVRFIKNHLNETIEEGLPSQPVHIVGFESMPSAGDVMLQVQNEESAKRIVEYRIAQKNLDRDEERAIANEQKLGEFYLVEQEVRDEEANNPGLRTDDKRKMSIARLKAQVVQSKAEDLQIKKRIQEYQIKNEKLAVDIVFRADVAGTVDAFHEIVSGFPTDEIVVRIAKVAVGQVTEADVEMAKACNATIICMNVKPNEKVVLAAKNAKVNIVTFKVIYHLIDHLKKMMSEVLPPLSIPEVIAEAEVKQFFSVDNGKNAVAGSNVRNGNFNVSADYYRVVRNGVIVRDKSKINSLYHYKEKVNEIKKGNDCGIVLDGYDQPEPGDKVQAIKVKKEIRDFAKIVDEYRKNQKTNIK</sequence>
<evidence type="ECO:0000256" key="6">
    <source>
        <dbReference type="ARBA" id="ARBA00025162"/>
    </source>
</evidence>
<dbReference type="Pfam" id="PF00009">
    <property type="entry name" value="GTP_EFTU"/>
    <property type="match status" value="1"/>
</dbReference>
<keyword evidence="2 9" id="KW-0396">Initiation factor</keyword>
<dbReference type="PANTHER" id="PTHR43381:SF5">
    <property type="entry name" value="TR-TYPE G DOMAIN-CONTAINING PROTEIN"/>
    <property type="match status" value="1"/>
</dbReference>
<accession>A0AAW2ZP55</accession>
<dbReference type="InterPro" id="IPR036925">
    <property type="entry name" value="TIF_IF2_dom3_sf"/>
</dbReference>
<dbReference type="Gene3D" id="3.40.50.300">
    <property type="entry name" value="P-loop containing nucleotide triphosphate hydrolases"/>
    <property type="match status" value="1"/>
</dbReference>
<dbReference type="Gene3D" id="3.40.50.10050">
    <property type="entry name" value="Translation initiation factor IF- 2, domain 3"/>
    <property type="match status" value="1"/>
</dbReference>
<dbReference type="InterPro" id="IPR027417">
    <property type="entry name" value="P-loop_NTPase"/>
</dbReference>
<proteinExistence type="inferred from homology"/>
<keyword evidence="4" id="KW-0648">Protein biosynthesis</keyword>
<feature type="domain" description="Tr-type G" evidence="8">
    <location>
        <begin position="154"/>
        <end position="337"/>
    </location>
</feature>
<reference evidence="9 10" key="1">
    <citation type="submission" date="2024-03" db="EMBL/GenBank/DDBJ databases">
        <title>The Acrasis kona genome and developmental transcriptomes reveal deep origins of eukaryotic multicellular pathways.</title>
        <authorList>
            <person name="Sheikh S."/>
            <person name="Fu C.-J."/>
            <person name="Brown M.W."/>
            <person name="Baldauf S.L."/>
        </authorList>
    </citation>
    <scope>NUCLEOTIDE SEQUENCE [LARGE SCALE GENOMIC DNA]</scope>
    <source>
        <strain evidence="9 10">ATCC MYA-3509</strain>
    </source>
</reference>
<evidence type="ECO:0000256" key="4">
    <source>
        <dbReference type="ARBA" id="ARBA00022917"/>
    </source>
</evidence>
<dbReference type="SUPFAM" id="SSF52540">
    <property type="entry name" value="P-loop containing nucleoside triphosphate hydrolases"/>
    <property type="match status" value="1"/>
</dbReference>
<dbReference type="Pfam" id="PF22042">
    <property type="entry name" value="EF-G_D2"/>
    <property type="match status" value="1"/>
</dbReference>
<dbReference type="SUPFAM" id="SSF52156">
    <property type="entry name" value="Initiation factor IF2/eIF5b, domain 3"/>
    <property type="match status" value="1"/>
</dbReference>
<dbReference type="FunFam" id="2.40.30.10:FF:000008">
    <property type="entry name" value="Translation initiation factor IF-2"/>
    <property type="match status" value="1"/>
</dbReference>
<dbReference type="SUPFAM" id="SSF50447">
    <property type="entry name" value="Translation proteins"/>
    <property type="match status" value="2"/>
</dbReference>
<dbReference type="Pfam" id="PF11987">
    <property type="entry name" value="IF-2"/>
    <property type="match status" value="1"/>
</dbReference>
<dbReference type="CDD" id="cd01887">
    <property type="entry name" value="IF2_eIF5B"/>
    <property type="match status" value="1"/>
</dbReference>
<dbReference type="InterPro" id="IPR009000">
    <property type="entry name" value="Transl_B-barrel_sf"/>
</dbReference>
<protein>
    <recommendedName>
        <fullName evidence="7">Translation initiation factor IF-2, chloroplastic</fullName>
    </recommendedName>
</protein>
<dbReference type="GO" id="GO:0003924">
    <property type="term" value="F:GTPase activity"/>
    <property type="evidence" value="ECO:0007669"/>
    <property type="project" value="InterPro"/>
</dbReference>
<dbReference type="EMBL" id="JAOPGA020001779">
    <property type="protein sequence ID" value="KAL0491218.1"/>
    <property type="molecule type" value="Genomic_DNA"/>
</dbReference>
<dbReference type="FunFam" id="3.40.50.300:FF:000019">
    <property type="entry name" value="Translation initiation factor IF-2"/>
    <property type="match status" value="1"/>
</dbReference>
<gene>
    <name evidence="9" type="ORF">AKO1_009955</name>
</gene>
<evidence type="ECO:0000256" key="7">
    <source>
        <dbReference type="ARBA" id="ARBA00044105"/>
    </source>
</evidence>
<dbReference type="InterPro" id="IPR044145">
    <property type="entry name" value="IF2_II"/>
</dbReference>
<dbReference type="GO" id="GO:0003743">
    <property type="term" value="F:translation initiation factor activity"/>
    <property type="evidence" value="ECO:0007669"/>
    <property type="project" value="UniProtKB-KW"/>
</dbReference>
<dbReference type="InterPro" id="IPR005225">
    <property type="entry name" value="Small_GTP-bd"/>
</dbReference>